<protein>
    <recommendedName>
        <fullName evidence="4">Metal-dependent hydrolase</fullName>
    </recommendedName>
</protein>
<dbReference type="Pfam" id="PF04307">
    <property type="entry name" value="YdjM"/>
    <property type="match status" value="1"/>
</dbReference>
<reference evidence="2 3" key="1">
    <citation type="journal article" date="2015" name="Int. J. Syst. Evol. Microbiol.">
        <title>Methanoculleus taiwanensis sp. nov., a methanogen isolated from deep marine sediment at the deformation front area near Taiwan.</title>
        <authorList>
            <person name="Weng C.Y."/>
            <person name="Chen S.C."/>
            <person name="Lai M.C."/>
            <person name="Wu S.Y."/>
            <person name="Lin S."/>
            <person name="Yang T.F."/>
            <person name="Chen P.C."/>
        </authorList>
    </citation>
    <scope>NUCLEOTIDE SEQUENCE [LARGE SCALE GENOMIC DNA]</scope>
    <source>
        <strain evidence="2 3">CYW4</strain>
    </source>
</reference>
<gene>
    <name evidence="2" type="ORF">ABH15_06525</name>
</gene>
<keyword evidence="3" id="KW-1185">Reference proteome</keyword>
<proteinExistence type="predicted"/>
<feature type="transmembrane region" description="Helical" evidence="1">
    <location>
        <begin position="78"/>
        <end position="99"/>
    </location>
</feature>
<accession>A0A498GYX9</accession>
<keyword evidence="1" id="KW-0472">Membrane</keyword>
<sequence length="251" mass="27409">MRGSQHVLISLFSAGILLAPLVPILGIELTCIALLGVFVGALAPDADATDAAIFHREIHGLKGVHGHIINTAAVVLPVFGYTIRYLIYYPLSLFFLAAFGKRYRHQHRGLLHSLIGIAMTTFVLLAYISAIFLWHGWEPMPRIPLFGIAFFAGCFFHLMEDTCTPSGVAWLYPFSRVRTCGMIRTASMLEIRPGAFALVLGLIGVATAAAAFFELVPIRELAVISVGALILPWLLFLTASRVRHGRALRAA</sequence>
<dbReference type="InterPro" id="IPR007404">
    <property type="entry name" value="YdjM-like"/>
</dbReference>
<dbReference type="Proteomes" id="UP000290932">
    <property type="component" value="Unassembled WGS sequence"/>
</dbReference>
<feature type="transmembrane region" description="Helical" evidence="1">
    <location>
        <begin position="195"/>
        <end position="215"/>
    </location>
</feature>
<evidence type="ECO:0000313" key="3">
    <source>
        <dbReference type="Proteomes" id="UP000290932"/>
    </source>
</evidence>
<evidence type="ECO:0000256" key="1">
    <source>
        <dbReference type="SAM" id="Phobius"/>
    </source>
</evidence>
<feature type="transmembrane region" description="Helical" evidence="1">
    <location>
        <begin position="221"/>
        <end position="239"/>
    </location>
</feature>
<organism evidence="2 3">
    <name type="scientific">Methanoculleus taiwanensis</name>
    <dbReference type="NCBI Taxonomy" id="1550565"/>
    <lineage>
        <taxon>Archaea</taxon>
        <taxon>Methanobacteriati</taxon>
        <taxon>Methanobacteriota</taxon>
        <taxon>Stenosarchaea group</taxon>
        <taxon>Methanomicrobia</taxon>
        <taxon>Methanomicrobiales</taxon>
        <taxon>Methanomicrobiaceae</taxon>
        <taxon>Methanoculleus</taxon>
    </lineage>
</organism>
<feature type="transmembrane region" description="Helical" evidence="1">
    <location>
        <begin position="146"/>
        <end position="174"/>
    </location>
</feature>
<name>A0A498GYX9_9EURY</name>
<evidence type="ECO:0000313" key="2">
    <source>
        <dbReference type="EMBL" id="RXE55869.1"/>
    </source>
</evidence>
<dbReference type="AlphaFoldDB" id="A0A498GYX9"/>
<dbReference type="OrthoDB" id="137427at2157"/>
<keyword evidence="1" id="KW-0812">Transmembrane</keyword>
<feature type="transmembrane region" description="Helical" evidence="1">
    <location>
        <begin position="111"/>
        <end position="134"/>
    </location>
</feature>
<evidence type="ECO:0008006" key="4">
    <source>
        <dbReference type="Google" id="ProtNLM"/>
    </source>
</evidence>
<dbReference type="RefSeq" id="WP_128693575.1">
    <property type="nucleotide sequence ID" value="NZ_LHQS01000002.1"/>
</dbReference>
<dbReference type="EMBL" id="LHQS01000002">
    <property type="protein sequence ID" value="RXE55869.1"/>
    <property type="molecule type" value="Genomic_DNA"/>
</dbReference>
<keyword evidence="1" id="KW-1133">Transmembrane helix</keyword>
<feature type="transmembrane region" description="Helical" evidence="1">
    <location>
        <begin position="7"/>
        <end position="39"/>
    </location>
</feature>
<comment type="caution">
    <text evidence="2">The sequence shown here is derived from an EMBL/GenBank/DDBJ whole genome shotgun (WGS) entry which is preliminary data.</text>
</comment>